<keyword evidence="2" id="KW-1185">Reference proteome</keyword>
<dbReference type="AlphaFoldDB" id="A0A9D4I340"/>
<protein>
    <submittedName>
        <fullName evidence="1">Uncharacterized protein</fullName>
    </submittedName>
</protein>
<dbReference type="EMBL" id="JAIWYP010000010">
    <property type="protein sequence ID" value="KAH3746334.1"/>
    <property type="molecule type" value="Genomic_DNA"/>
</dbReference>
<accession>A0A9D4I340</accession>
<name>A0A9D4I340_DREPO</name>
<proteinExistence type="predicted"/>
<sequence>MARKEKLPCLFSGCKPPVTVTDVRDLLNINYRQDINREADRETGQQFVHLLQATKGDGATINGITLKTGIILMWMTGSAGIPAVGSHKQIDIEFGEEERVNTCALCVTLKHLMPAVEDSLLYFTEQIINSSTFSVM</sequence>
<dbReference type="Proteomes" id="UP000828390">
    <property type="component" value="Unassembled WGS sequence"/>
</dbReference>
<gene>
    <name evidence="1" type="ORF">DPMN_180741</name>
</gene>
<evidence type="ECO:0000313" key="2">
    <source>
        <dbReference type="Proteomes" id="UP000828390"/>
    </source>
</evidence>
<evidence type="ECO:0000313" key="1">
    <source>
        <dbReference type="EMBL" id="KAH3746334.1"/>
    </source>
</evidence>
<comment type="caution">
    <text evidence="1">The sequence shown here is derived from an EMBL/GenBank/DDBJ whole genome shotgun (WGS) entry which is preliminary data.</text>
</comment>
<reference evidence="1" key="1">
    <citation type="journal article" date="2019" name="bioRxiv">
        <title>The Genome of the Zebra Mussel, Dreissena polymorpha: A Resource for Invasive Species Research.</title>
        <authorList>
            <person name="McCartney M.A."/>
            <person name="Auch B."/>
            <person name="Kono T."/>
            <person name="Mallez S."/>
            <person name="Zhang Y."/>
            <person name="Obille A."/>
            <person name="Becker A."/>
            <person name="Abrahante J.E."/>
            <person name="Garbe J."/>
            <person name="Badalamenti J.P."/>
            <person name="Herman A."/>
            <person name="Mangelson H."/>
            <person name="Liachko I."/>
            <person name="Sullivan S."/>
            <person name="Sone E.D."/>
            <person name="Koren S."/>
            <person name="Silverstein K.A.T."/>
            <person name="Beckman K.B."/>
            <person name="Gohl D.M."/>
        </authorList>
    </citation>
    <scope>NUCLEOTIDE SEQUENCE</scope>
    <source>
        <strain evidence="1">Duluth1</strain>
        <tissue evidence="1">Whole animal</tissue>
    </source>
</reference>
<reference evidence="1" key="2">
    <citation type="submission" date="2020-11" db="EMBL/GenBank/DDBJ databases">
        <authorList>
            <person name="McCartney M.A."/>
            <person name="Auch B."/>
            <person name="Kono T."/>
            <person name="Mallez S."/>
            <person name="Becker A."/>
            <person name="Gohl D.M."/>
            <person name="Silverstein K.A.T."/>
            <person name="Koren S."/>
            <person name="Bechman K.B."/>
            <person name="Herman A."/>
            <person name="Abrahante J.E."/>
            <person name="Garbe J."/>
        </authorList>
    </citation>
    <scope>NUCLEOTIDE SEQUENCE</scope>
    <source>
        <strain evidence="1">Duluth1</strain>
        <tissue evidence="1">Whole animal</tissue>
    </source>
</reference>
<organism evidence="1 2">
    <name type="scientific">Dreissena polymorpha</name>
    <name type="common">Zebra mussel</name>
    <name type="synonym">Mytilus polymorpha</name>
    <dbReference type="NCBI Taxonomy" id="45954"/>
    <lineage>
        <taxon>Eukaryota</taxon>
        <taxon>Metazoa</taxon>
        <taxon>Spiralia</taxon>
        <taxon>Lophotrochozoa</taxon>
        <taxon>Mollusca</taxon>
        <taxon>Bivalvia</taxon>
        <taxon>Autobranchia</taxon>
        <taxon>Heteroconchia</taxon>
        <taxon>Euheterodonta</taxon>
        <taxon>Imparidentia</taxon>
        <taxon>Neoheterodontei</taxon>
        <taxon>Myida</taxon>
        <taxon>Dreissenoidea</taxon>
        <taxon>Dreissenidae</taxon>
        <taxon>Dreissena</taxon>
    </lineage>
</organism>